<dbReference type="SUPFAM" id="SSF47928">
    <property type="entry name" value="N-terminal domain of the delta subunit of the F1F0-ATP synthase"/>
    <property type="match status" value="1"/>
</dbReference>
<dbReference type="Gene3D" id="1.10.520.20">
    <property type="entry name" value="N-terminal domain of the delta subunit of the F1F0-ATP synthase"/>
    <property type="match status" value="1"/>
</dbReference>
<reference evidence="9" key="2">
    <citation type="journal article" date="2021" name="PeerJ">
        <title>Extensive microbial diversity within the chicken gut microbiome revealed by metagenomics and culture.</title>
        <authorList>
            <person name="Gilroy R."/>
            <person name="Ravi A."/>
            <person name="Getino M."/>
            <person name="Pursley I."/>
            <person name="Horton D.L."/>
            <person name="Alikhan N.F."/>
            <person name="Baker D."/>
            <person name="Gharbi K."/>
            <person name="Hall N."/>
            <person name="Watson M."/>
            <person name="Adriaenssens E.M."/>
            <person name="Foster-Nyarko E."/>
            <person name="Jarju S."/>
            <person name="Secka A."/>
            <person name="Antonio M."/>
            <person name="Oren A."/>
            <person name="Chaudhuri R.R."/>
            <person name="La Ragione R."/>
            <person name="Hildebrand F."/>
            <person name="Pallen M.J."/>
        </authorList>
    </citation>
    <scope>NUCLEOTIDE SEQUENCE</scope>
    <source>
        <strain evidence="9">ChiSxjej1B13-7041</strain>
    </source>
</reference>
<proteinExistence type="inferred from homology"/>
<evidence type="ECO:0000256" key="8">
    <source>
        <dbReference type="HAMAP-Rule" id="MF_01416"/>
    </source>
</evidence>
<comment type="subcellular location">
    <subcellularLocation>
        <location evidence="8">Cell membrane</location>
        <topology evidence="8">Peripheral membrane protein</topology>
    </subcellularLocation>
    <subcellularLocation>
        <location evidence="1">Membrane</location>
    </subcellularLocation>
</comment>
<dbReference type="PROSITE" id="PS00389">
    <property type="entry name" value="ATPASE_DELTA"/>
    <property type="match status" value="1"/>
</dbReference>
<dbReference type="NCBIfam" id="TIGR01145">
    <property type="entry name" value="ATP_synt_delta"/>
    <property type="match status" value="1"/>
</dbReference>
<evidence type="ECO:0000313" key="9">
    <source>
        <dbReference type="EMBL" id="HIR93021.1"/>
    </source>
</evidence>
<dbReference type="PRINTS" id="PR00125">
    <property type="entry name" value="ATPASEDELTA"/>
</dbReference>
<dbReference type="GO" id="GO:0046933">
    <property type="term" value="F:proton-transporting ATP synthase activity, rotational mechanism"/>
    <property type="evidence" value="ECO:0007669"/>
    <property type="project" value="UniProtKB-UniRule"/>
</dbReference>
<dbReference type="Proteomes" id="UP000886841">
    <property type="component" value="Unassembled WGS sequence"/>
</dbReference>
<reference evidence="9" key="1">
    <citation type="submission" date="2020-10" db="EMBL/GenBank/DDBJ databases">
        <authorList>
            <person name="Gilroy R."/>
        </authorList>
    </citation>
    <scope>NUCLEOTIDE SEQUENCE</scope>
    <source>
        <strain evidence="9">ChiSxjej1B13-7041</strain>
    </source>
</reference>
<dbReference type="PANTHER" id="PTHR11910">
    <property type="entry name" value="ATP SYNTHASE DELTA CHAIN"/>
    <property type="match status" value="1"/>
</dbReference>
<dbReference type="EMBL" id="DVHU01000059">
    <property type="protein sequence ID" value="HIR93021.1"/>
    <property type="molecule type" value="Genomic_DNA"/>
</dbReference>
<keyword evidence="8" id="KW-1003">Cell membrane</keyword>
<dbReference type="InterPro" id="IPR020781">
    <property type="entry name" value="ATPase_OSCP/d_CS"/>
</dbReference>
<name>A0A9D1EJM6_9FIRM</name>
<keyword evidence="4 8" id="KW-0406">Ion transport</keyword>
<dbReference type="HAMAP" id="MF_01416">
    <property type="entry name" value="ATP_synth_delta_bact"/>
    <property type="match status" value="1"/>
</dbReference>
<evidence type="ECO:0000256" key="4">
    <source>
        <dbReference type="ARBA" id="ARBA00023065"/>
    </source>
</evidence>
<dbReference type="InterPro" id="IPR026015">
    <property type="entry name" value="ATP_synth_OSCP/delta_N_sf"/>
</dbReference>
<dbReference type="InterPro" id="IPR000711">
    <property type="entry name" value="ATPase_OSCP/dsu"/>
</dbReference>
<gene>
    <name evidence="8 9" type="primary">atpH</name>
    <name evidence="9" type="ORF">IAB98_06350</name>
</gene>
<dbReference type="GO" id="GO:0045259">
    <property type="term" value="C:proton-transporting ATP synthase complex"/>
    <property type="evidence" value="ECO:0007669"/>
    <property type="project" value="UniProtKB-KW"/>
</dbReference>
<organism evidence="9 10">
    <name type="scientific">Candidatus Egerieimonas intestinavium</name>
    <dbReference type="NCBI Taxonomy" id="2840777"/>
    <lineage>
        <taxon>Bacteria</taxon>
        <taxon>Bacillati</taxon>
        <taxon>Bacillota</taxon>
        <taxon>Clostridia</taxon>
        <taxon>Lachnospirales</taxon>
        <taxon>Lachnospiraceae</taxon>
        <taxon>Lachnospiraceae incertae sedis</taxon>
        <taxon>Candidatus Egerieimonas</taxon>
    </lineage>
</organism>
<evidence type="ECO:0000256" key="6">
    <source>
        <dbReference type="ARBA" id="ARBA00023196"/>
    </source>
</evidence>
<evidence type="ECO:0000256" key="2">
    <source>
        <dbReference type="ARBA" id="ARBA00022448"/>
    </source>
</evidence>
<keyword evidence="7 8" id="KW-0066">ATP synthesis</keyword>
<evidence type="ECO:0000256" key="5">
    <source>
        <dbReference type="ARBA" id="ARBA00023136"/>
    </source>
</evidence>
<dbReference type="Pfam" id="PF00213">
    <property type="entry name" value="OSCP"/>
    <property type="match status" value="1"/>
</dbReference>
<dbReference type="AlphaFoldDB" id="A0A9D1EJM6"/>
<sequence>MTQAGKNYALILESLPVPEEDVRECERLLEDNPQLTEALINPLVAQLQKEQVIDRVFPPSLHSFFKVLCAHGRAGEFPEIVREYQRLRQNRQGILQARLLCVTEPTPSQRQGMEEFLKKTYQKKQVLLEICLDEALMGGFILQAEGDEYDWSLRGRLRRLEQTLTGR</sequence>
<keyword evidence="2 8" id="KW-0813">Transport</keyword>
<protein>
    <recommendedName>
        <fullName evidence="8">ATP synthase subunit delta</fullName>
    </recommendedName>
    <alternativeName>
        <fullName evidence="8">ATP synthase F(1) sector subunit delta</fullName>
    </alternativeName>
    <alternativeName>
        <fullName evidence="8">F-type ATPase subunit delta</fullName>
        <shortName evidence="8">F-ATPase subunit delta</shortName>
    </alternativeName>
</protein>
<evidence type="ECO:0000256" key="1">
    <source>
        <dbReference type="ARBA" id="ARBA00004370"/>
    </source>
</evidence>
<evidence type="ECO:0000256" key="3">
    <source>
        <dbReference type="ARBA" id="ARBA00022781"/>
    </source>
</evidence>
<evidence type="ECO:0000313" key="10">
    <source>
        <dbReference type="Proteomes" id="UP000886841"/>
    </source>
</evidence>
<comment type="function">
    <text evidence="8">F(1)F(0) ATP synthase produces ATP from ADP in the presence of a proton or sodium gradient. F-type ATPases consist of two structural domains, F(1) containing the extramembraneous catalytic core and F(0) containing the membrane proton channel, linked together by a central stalk and a peripheral stalk. During catalysis, ATP synthesis in the catalytic domain of F(1) is coupled via a rotary mechanism of the central stalk subunits to proton translocation.</text>
</comment>
<accession>A0A9D1EJM6</accession>
<keyword evidence="6 8" id="KW-0139">CF(1)</keyword>
<comment type="similarity">
    <text evidence="8">Belongs to the ATPase delta chain family.</text>
</comment>
<comment type="function">
    <text evidence="8">This protein is part of the stalk that links CF(0) to CF(1). It either transmits conformational changes from CF(0) to CF(1) or is implicated in proton conduction.</text>
</comment>
<evidence type="ECO:0000256" key="7">
    <source>
        <dbReference type="ARBA" id="ARBA00023310"/>
    </source>
</evidence>
<keyword evidence="5 8" id="KW-0472">Membrane</keyword>
<dbReference type="GO" id="GO:0005886">
    <property type="term" value="C:plasma membrane"/>
    <property type="evidence" value="ECO:0007669"/>
    <property type="project" value="UniProtKB-SubCell"/>
</dbReference>
<comment type="caution">
    <text evidence="9">The sequence shown here is derived from an EMBL/GenBank/DDBJ whole genome shotgun (WGS) entry which is preliminary data.</text>
</comment>
<keyword evidence="3 8" id="KW-0375">Hydrogen ion transport</keyword>